<dbReference type="InterPro" id="IPR049342">
    <property type="entry name" value="TRAF1-6_MATH_dom"/>
</dbReference>
<evidence type="ECO:0000259" key="1">
    <source>
        <dbReference type="PROSITE" id="PS50144"/>
    </source>
</evidence>
<comment type="caution">
    <text evidence="2">The sequence shown here is derived from an EMBL/GenBank/DDBJ whole genome shotgun (WGS) entry which is preliminary data.</text>
</comment>
<dbReference type="AlphaFoldDB" id="A0AA39M9N7"/>
<reference evidence="2" key="1">
    <citation type="submission" date="2023-06" db="EMBL/GenBank/DDBJ databases">
        <title>Genomic analysis of the entomopathogenic nematode Steinernema hermaphroditum.</title>
        <authorList>
            <person name="Schwarz E.M."/>
            <person name="Heppert J.K."/>
            <person name="Baniya A."/>
            <person name="Schwartz H.T."/>
            <person name="Tan C.-H."/>
            <person name="Antoshechkin I."/>
            <person name="Sternberg P.W."/>
            <person name="Goodrich-Blair H."/>
            <person name="Dillman A.R."/>
        </authorList>
    </citation>
    <scope>NUCLEOTIDE SEQUENCE</scope>
    <source>
        <strain evidence="2">PS9179</strain>
        <tissue evidence="2">Whole animal</tissue>
    </source>
</reference>
<dbReference type="InterPro" id="IPR008974">
    <property type="entry name" value="TRAF-like"/>
</dbReference>
<dbReference type="InterPro" id="IPR002083">
    <property type="entry name" value="MATH/TRAF_dom"/>
</dbReference>
<dbReference type="SUPFAM" id="SSF49599">
    <property type="entry name" value="TRAF domain-like"/>
    <property type="match status" value="1"/>
</dbReference>
<sequence length="347" mass="38511">MGKVSAPLVSQLRDSLRKTNAVGAAETLVPEESSQRTNVLKTPETELFQKISLDRPRSGFATPKPLAESDVVVEELEAGGQPRRGGVRPGAPPLVLIRRLKTPEAKPEDVDQEVDCPFKEFGCEQKDSAHEVKKHIRDDSALHQTQLGDGVRDLKQRTMASIEQYSATFKQIDSAILRMTRIACLYSSQFVWHVDSYAAALQKAKRGVAPVVFSRPFFSHRNGYRLAASFAPFGDGDAIREQNSVFVCILKGEHDDVLPWPFACPLTFTLLDQSPDKANLHHVSVRLTPKTVEANLPFLGRPKSGRNPAFGIQRFVPLSQMKSDGRFVYKDSLFIAVQVDVSAMKEI</sequence>
<dbReference type="EMBL" id="JAUCMV010000001">
    <property type="protein sequence ID" value="KAK0426152.1"/>
    <property type="molecule type" value="Genomic_DNA"/>
</dbReference>
<accession>A0AA39M9N7</accession>
<dbReference type="PANTHER" id="PTHR10131">
    <property type="entry name" value="TNF RECEPTOR ASSOCIATED FACTOR"/>
    <property type="match status" value="1"/>
</dbReference>
<dbReference type="Proteomes" id="UP001175271">
    <property type="component" value="Unassembled WGS sequence"/>
</dbReference>
<keyword evidence="3" id="KW-1185">Reference proteome</keyword>
<proteinExistence type="predicted"/>
<name>A0AA39M9N7_9BILA</name>
<protein>
    <recommendedName>
        <fullName evidence="1">MATH domain-containing protein</fullName>
    </recommendedName>
</protein>
<dbReference type="Pfam" id="PF21355">
    <property type="entry name" value="TRAF-mep_MATH"/>
    <property type="match status" value="1"/>
</dbReference>
<feature type="domain" description="MATH" evidence="1">
    <location>
        <begin position="187"/>
        <end position="339"/>
    </location>
</feature>
<evidence type="ECO:0000313" key="3">
    <source>
        <dbReference type="Proteomes" id="UP001175271"/>
    </source>
</evidence>
<organism evidence="2 3">
    <name type="scientific">Steinernema hermaphroditum</name>
    <dbReference type="NCBI Taxonomy" id="289476"/>
    <lineage>
        <taxon>Eukaryota</taxon>
        <taxon>Metazoa</taxon>
        <taxon>Ecdysozoa</taxon>
        <taxon>Nematoda</taxon>
        <taxon>Chromadorea</taxon>
        <taxon>Rhabditida</taxon>
        <taxon>Tylenchina</taxon>
        <taxon>Panagrolaimomorpha</taxon>
        <taxon>Strongyloidoidea</taxon>
        <taxon>Steinernematidae</taxon>
        <taxon>Steinernema</taxon>
    </lineage>
</organism>
<gene>
    <name evidence="2" type="ORF">QR680_009557</name>
</gene>
<dbReference type="PANTHER" id="PTHR10131:SF151">
    <property type="entry name" value="TNF RECEPTOR ASSOCIATED FACTOR (TRAF) HOMOLOG"/>
    <property type="match status" value="1"/>
</dbReference>
<dbReference type="GO" id="GO:0043122">
    <property type="term" value="P:regulation of canonical NF-kappaB signal transduction"/>
    <property type="evidence" value="ECO:0007669"/>
    <property type="project" value="TreeGrafter"/>
</dbReference>
<dbReference type="PROSITE" id="PS50144">
    <property type="entry name" value="MATH"/>
    <property type="match status" value="1"/>
</dbReference>
<evidence type="ECO:0000313" key="2">
    <source>
        <dbReference type="EMBL" id="KAK0426152.1"/>
    </source>
</evidence>
<dbReference type="Gene3D" id="2.60.210.10">
    <property type="entry name" value="Apoptosis, Tumor Necrosis Factor Receptor Associated Protein 2, Chain A"/>
    <property type="match status" value="1"/>
</dbReference>